<sequence>MWYFWWGNNGYIIKQAVCFILFLVIAKVGMVLLKIARKRDGNSVVSVKAKLTEATEYKGF</sequence>
<keyword evidence="3" id="KW-1185">Reference proteome</keyword>
<name>A0ABP7GSL4_9FLAO</name>
<organism evidence="2 3">
    <name type="scientific">Flavobacterium ginsengiterrae</name>
    <dbReference type="NCBI Taxonomy" id="871695"/>
    <lineage>
        <taxon>Bacteria</taxon>
        <taxon>Pseudomonadati</taxon>
        <taxon>Bacteroidota</taxon>
        <taxon>Flavobacteriia</taxon>
        <taxon>Flavobacteriales</taxon>
        <taxon>Flavobacteriaceae</taxon>
        <taxon>Flavobacterium</taxon>
    </lineage>
</organism>
<dbReference type="EMBL" id="BAABDU010000004">
    <property type="protein sequence ID" value="GAA3773564.1"/>
    <property type="molecule type" value="Genomic_DNA"/>
</dbReference>
<keyword evidence="1" id="KW-1133">Transmembrane helix</keyword>
<evidence type="ECO:0000313" key="2">
    <source>
        <dbReference type="EMBL" id="GAA3773564.1"/>
    </source>
</evidence>
<dbReference type="RefSeq" id="WP_345145437.1">
    <property type="nucleotide sequence ID" value="NZ_BAABDU010000004.1"/>
</dbReference>
<evidence type="ECO:0000256" key="1">
    <source>
        <dbReference type="SAM" id="Phobius"/>
    </source>
</evidence>
<proteinExistence type="predicted"/>
<gene>
    <name evidence="2" type="ORF">GCM10022423_30190</name>
</gene>
<accession>A0ABP7GSL4</accession>
<keyword evidence="1" id="KW-0812">Transmembrane</keyword>
<evidence type="ECO:0000313" key="3">
    <source>
        <dbReference type="Proteomes" id="UP001500748"/>
    </source>
</evidence>
<reference evidence="3" key="1">
    <citation type="journal article" date="2019" name="Int. J. Syst. Evol. Microbiol.">
        <title>The Global Catalogue of Microorganisms (GCM) 10K type strain sequencing project: providing services to taxonomists for standard genome sequencing and annotation.</title>
        <authorList>
            <consortium name="The Broad Institute Genomics Platform"/>
            <consortium name="The Broad Institute Genome Sequencing Center for Infectious Disease"/>
            <person name="Wu L."/>
            <person name="Ma J."/>
        </authorList>
    </citation>
    <scope>NUCLEOTIDE SEQUENCE [LARGE SCALE GENOMIC DNA]</scope>
    <source>
        <strain evidence="3">JCM 17337</strain>
    </source>
</reference>
<dbReference type="Proteomes" id="UP001500748">
    <property type="component" value="Unassembled WGS sequence"/>
</dbReference>
<comment type="caution">
    <text evidence="2">The sequence shown here is derived from an EMBL/GenBank/DDBJ whole genome shotgun (WGS) entry which is preliminary data.</text>
</comment>
<keyword evidence="1" id="KW-0472">Membrane</keyword>
<feature type="transmembrane region" description="Helical" evidence="1">
    <location>
        <begin position="12"/>
        <end position="33"/>
    </location>
</feature>
<protein>
    <submittedName>
        <fullName evidence="2">Uncharacterized protein</fullName>
    </submittedName>
</protein>